<feature type="transmembrane region" description="Helical" evidence="1">
    <location>
        <begin position="21"/>
        <end position="37"/>
    </location>
</feature>
<dbReference type="AlphaFoldDB" id="A0A8U0IK03"/>
<dbReference type="KEGG" id="haxz:M0R88_03105"/>
<keyword evidence="3" id="KW-1185">Reference proteome</keyword>
<reference evidence="2" key="1">
    <citation type="submission" date="2022-04" db="EMBL/GenBank/DDBJ databases">
        <title>Diverse halophilic archaea isolated from saline environments.</title>
        <authorList>
            <person name="Cui H.-L."/>
        </authorList>
    </citation>
    <scope>NUCLEOTIDE SEQUENCE</scope>
    <source>
        <strain evidence="2">XZYJT40</strain>
    </source>
</reference>
<feature type="transmembrane region" description="Helical" evidence="1">
    <location>
        <begin position="49"/>
        <end position="70"/>
    </location>
</feature>
<feature type="transmembrane region" description="Helical" evidence="1">
    <location>
        <begin position="113"/>
        <end position="136"/>
    </location>
</feature>
<keyword evidence="1" id="KW-1133">Transmembrane helix</keyword>
<sequence>MEAEDTPEAASQGLTGENGSIALELVVSLVITGWVWFELWQGTVPSIEYGVALLVAVGIGLVLGIILTYVDEQGIGRRYMENNVSFILIMAVLIGVGFLLFPEGLSASSEIGLLVLVWSSVVARAFLVYIGSVEILSK</sequence>
<accession>A0A8U0IK03</accession>
<organism evidence="2 3">
    <name type="scientific">Halorussus gelatinilyticus</name>
    <dbReference type="NCBI Taxonomy" id="2937524"/>
    <lineage>
        <taxon>Archaea</taxon>
        <taxon>Methanobacteriati</taxon>
        <taxon>Methanobacteriota</taxon>
        <taxon>Stenosarchaea group</taxon>
        <taxon>Halobacteria</taxon>
        <taxon>Halobacteriales</taxon>
        <taxon>Haladaptataceae</taxon>
        <taxon>Halorussus</taxon>
    </lineage>
</organism>
<name>A0A8U0IK03_9EURY</name>
<feature type="transmembrane region" description="Helical" evidence="1">
    <location>
        <begin position="82"/>
        <end position="101"/>
    </location>
</feature>
<dbReference type="EMBL" id="CP096658">
    <property type="protein sequence ID" value="UPW01098.1"/>
    <property type="molecule type" value="Genomic_DNA"/>
</dbReference>
<gene>
    <name evidence="2" type="ORF">M0R88_03105</name>
</gene>
<keyword evidence="1" id="KW-0812">Transmembrane</keyword>
<evidence type="ECO:0000313" key="2">
    <source>
        <dbReference type="EMBL" id="UPW01098.1"/>
    </source>
</evidence>
<evidence type="ECO:0000256" key="1">
    <source>
        <dbReference type="SAM" id="Phobius"/>
    </source>
</evidence>
<evidence type="ECO:0000313" key="3">
    <source>
        <dbReference type="Proteomes" id="UP000830434"/>
    </source>
</evidence>
<proteinExistence type="predicted"/>
<protein>
    <submittedName>
        <fullName evidence="2">Uncharacterized protein</fullName>
    </submittedName>
</protein>
<dbReference type="Proteomes" id="UP000830434">
    <property type="component" value="Chromosome"/>
</dbReference>
<keyword evidence="1" id="KW-0472">Membrane</keyword>
<dbReference type="GeneID" id="72188810"/>
<dbReference type="RefSeq" id="WP_248655504.1">
    <property type="nucleotide sequence ID" value="NZ_CP096658.1"/>
</dbReference>